<reference evidence="3 4" key="1">
    <citation type="submission" date="2018-04" db="EMBL/GenBank/DDBJ databases">
        <title>Genomic Encyclopedia of Archaeal and Bacterial Type Strains, Phase II (KMG-II): from individual species to whole genera.</title>
        <authorList>
            <person name="Goeker M."/>
        </authorList>
    </citation>
    <scope>NUCLEOTIDE SEQUENCE [LARGE SCALE GENOMIC DNA]</scope>
    <source>
        <strain evidence="3 4">DSM 100977</strain>
    </source>
</reference>
<dbReference type="RefSeq" id="WP_158269905.1">
    <property type="nucleotide sequence ID" value="NZ_QBKS01000001.1"/>
</dbReference>
<keyword evidence="4" id="KW-1185">Reference proteome</keyword>
<organism evidence="3 4">
    <name type="scientific">Litoreibacter ponti</name>
    <dbReference type="NCBI Taxonomy" id="1510457"/>
    <lineage>
        <taxon>Bacteria</taxon>
        <taxon>Pseudomonadati</taxon>
        <taxon>Pseudomonadota</taxon>
        <taxon>Alphaproteobacteria</taxon>
        <taxon>Rhodobacterales</taxon>
        <taxon>Roseobacteraceae</taxon>
        <taxon>Litoreibacter</taxon>
    </lineage>
</organism>
<feature type="region of interest" description="Disordered" evidence="1">
    <location>
        <begin position="41"/>
        <end position="164"/>
    </location>
</feature>
<feature type="signal peptide" evidence="2">
    <location>
        <begin position="1"/>
        <end position="18"/>
    </location>
</feature>
<gene>
    <name evidence="3" type="ORF">C8N43_0843</name>
</gene>
<feature type="compositionally biased region" description="Low complexity" evidence="1">
    <location>
        <begin position="84"/>
        <end position="98"/>
    </location>
</feature>
<dbReference type="AlphaFoldDB" id="A0A2T6BJE9"/>
<name>A0A2T6BJE9_9RHOB</name>
<evidence type="ECO:0000313" key="4">
    <source>
        <dbReference type="Proteomes" id="UP000243978"/>
    </source>
</evidence>
<proteinExistence type="predicted"/>
<evidence type="ECO:0000256" key="1">
    <source>
        <dbReference type="SAM" id="MobiDB-lite"/>
    </source>
</evidence>
<evidence type="ECO:0000313" key="3">
    <source>
        <dbReference type="EMBL" id="PTX56191.1"/>
    </source>
</evidence>
<dbReference type="EMBL" id="QBKS01000001">
    <property type="protein sequence ID" value="PTX56191.1"/>
    <property type="molecule type" value="Genomic_DNA"/>
</dbReference>
<dbReference type="OrthoDB" id="7874144at2"/>
<evidence type="ECO:0008006" key="5">
    <source>
        <dbReference type="Google" id="ProtNLM"/>
    </source>
</evidence>
<protein>
    <recommendedName>
        <fullName evidence="5">YfdX protein</fullName>
    </recommendedName>
</protein>
<dbReference type="Proteomes" id="UP000243978">
    <property type="component" value="Unassembled WGS sequence"/>
</dbReference>
<accession>A0A2T6BJE9</accession>
<feature type="chain" id="PRO_5015415206" description="YfdX protein" evidence="2">
    <location>
        <begin position="19"/>
        <end position="376"/>
    </location>
</feature>
<evidence type="ECO:0000256" key="2">
    <source>
        <dbReference type="SAM" id="SignalP"/>
    </source>
</evidence>
<keyword evidence="2" id="KW-0732">Signal</keyword>
<feature type="compositionally biased region" description="Basic residues" evidence="1">
    <location>
        <begin position="116"/>
        <end position="140"/>
    </location>
</feature>
<feature type="compositionally biased region" description="Gly residues" evidence="1">
    <location>
        <begin position="41"/>
        <end position="65"/>
    </location>
</feature>
<comment type="caution">
    <text evidence="3">The sequence shown here is derived from an EMBL/GenBank/DDBJ whole genome shotgun (WGS) entry which is preliminary data.</text>
</comment>
<sequence length="376" mass="38397">MRKILKTCLTVMAVSAFVATPIVTVVGTDGAYAKNGNGGGKGGGNGGGQGNGGGNGGGKGGGNKGGNSDNAKGGSQKGGKSDVARSGGKSSKGSASKSRGGKGFKLRDIFSAQKKTSGKTRTVKRQVAKAPAKARTKRIVKASVAPVQAHTAPKARPERKVKGTLHPSNLGKLNGAINSSPNAKLAHIANGNFNGPVGLSAALALADYEYALEREAFDAAERTLELAEAFDLIENAPTEEELEAARELIDNGVDDGQADLDAQAALDYPDLTDAIALTDGVDEVPTEADIADAEALVEEGVPSRDGVTTAEEELLAAYKGTLGEAETEQVLDAIRGGLPTEEQIAAVLPEEDEDDPTISDDPAAVDDEVLLVIEEG</sequence>